<dbReference type="SUPFAM" id="SSF56988">
    <property type="entry name" value="Anthrax protective antigen"/>
    <property type="match status" value="1"/>
</dbReference>
<sequence>MMKRLSLLALMLLAAQLLVNSSLLAQSNPRYPLIPYPQELQERSGNFTVTAQTALVVKDKVFTGEADQLASLFRQAGIALKKLPKAPAKGYIQFMADSTITQDEGYSLDISNERILVRAKQPSGAFRAVQTIRQLAPPAIEGKNALKLVSLPAVLIRDFPVYAYRGMHVDVSRHFFTIDYLKKFIDRLALYKFNKLHLHLTDDQGWRVEIKKYPLLTEKSAWRVLNNQDTVCMRLAKETDNPDMELDKRFIRTTDGVTEYGGFYTQDQLRALVKYAKARHIDIVPEIDMPGHMDAAIQQYPFLACTEGGWKGGPFTVPICPCKETTFEFAENIFKEIFDIFPYEYVHLGADEVNKSSWKNYTDCKELMEKEGLKSVEELQSYFVHRMEKFFNANGKKLIGWDEILEGGVSSTANVMYWRSWVPKAPVEAAKNGNKVIMTPGNPLYFDAAPDQYAVRNVYRFNPIPKGLTEAEAANIIGAQANIWSEWIPTENRLEYMTLPRMLALPEVLWTNRQNDYDGFLERLDAHYTRLDTLKTKYRLPDIEGLVEENVFVDKARFYPSSPAAGLVLRYTTDGQAPTKSSPIVDKPISVTASTLFKLAAFKGDLRGDVYNVRFKQQALLPAFSGATTSGLTVSYYPGTFKSTADLDAQTAASSWSQTNLEVDKSRTSGSDVFGLRYKGLITVPADGVYTFFLKADDGAVLLIDGQMVVDNDGLHSAKEKSGQAALKSGAHQFELKFIEGGGGYTLELEAQAPFGSRKVISPAWFQ</sequence>
<dbReference type="SMART" id="SM00758">
    <property type="entry name" value="PA14"/>
    <property type="match status" value="1"/>
</dbReference>
<dbReference type="PROSITE" id="PS51820">
    <property type="entry name" value="PA14"/>
    <property type="match status" value="1"/>
</dbReference>
<dbReference type="Pfam" id="PF00728">
    <property type="entry name" value="Glyco_hydro_20"/>
    <property type="match status" value="1"/>
</dbReference>
<dbReference type="EC" id="3.2.1.52" evidence="3"/>
<evidence type="ECO:0000256" key="7">
    <source>
        <dbReference type="SAM" id="SignalP"/>
    </source>
</evidence>
<dbReference type="PANTHER" id="PTHR22600:SF57">
    <property type="entry name" value="BETA-N-ACETYLHEXOSAMINIDASE"/>
    <property type="match status" value="1"/>
</dbReference>
<gene>
    <name evidence="9" type="ORF">FPE01S_02_04870</name>
</gene>
<dbReference type="InterPro" id="IPR029018">
    <property type="entry name" value="Hex-like_dom2"/>
</dbReference>
<proteinExistence type="inferred from homology"/>
<keyword evidence="5" id="KW-0326">Glycosidase</keyword>
<reference evidence="9 10" key="1">
    <citation type="submission" date="2015-04" db="EMBL/GenBank/DDBJ databases">
        <title>Whole genome shotgun sequence of Flavihumibacter petaseus NBRC 106054.</title>
        <authorList>
            <person name="Miyazawa S."/>
            <person name="Hosoyama A."/>
            <person name="Hashimoto M."/>
            <person name="Noguchi M."/>
            <person name="Tsuchikane K."/>
            <person name="Ohji S."/>
            <person name="Yamazoe A."/>
            <person name="Ichikawa N."/>
            <person name="Kimura A."/>
            <person name="Fujita N."/>
        </authorList>
    </citation>
    <scope>NUCLEOTIDE SEQUENCE [LARGE SCALE GENOMIC DNA]</scope>
    <source>
        <strain evidence="9 10">NBRC 106054</strain>
    </source>
</reference>
<dbReference type="Gene3D" id="3.90.182.10">
    <property type="entry name" value="Toxin - Anthrax Protective Antigen,domain 1"/>
    <property type="match status" value="1"/>
</dbReference>
<comment type="caution">
    <text evidence="9">The sequence shown here is derived from an EMBL/GenBank/DDBJ whole genome shotgun (WGS) entry which is preliminary data.</text>
</comment>
<dbReference type="Pfam" id="PF13290">
    <property type="entry name" value="CHB_HEX_C_1"/>
    <property type="match status" value="1"/>
</dbReference>
<dbReference type="EMBL" id="BBWV01000002">
    <property type="protein sequence ID" value="GAO43382.1"/>
    <property type="molecule type" value="Genomic_DNA"/>
</dbReference>
<accession>A0A0E9N063</accession>
<dbReference type="STRING" id="1220578.FPE01S_02_04870"/>
<evidence type="ECO:0000256" key="1">
    <source>
        <dbReference type="ARBA" id="ARBA00001231"/>
    </source>
</evidence>
<dbReference type="GO" id="GO:0005975">
    <property type="term" value="P:carbohydrate metabolic process"/>
    <property type="evidence" value="ECO:0007669"/>
    <property type="project" value="InterPro"/>
</dbReference>
<dbReference type="OrthoDB" id="726159at2"/>
<comment type="catalytic activity">
    <reaction evidence="1">
        <text>Hydrolysis of terminal non-reducing N-acetyl-D-hexosamine residues in N-acetyl-beta-D-hexosaminides.</text>
        <dbReference type="EC" id="3.2.1.52"/>
    </reaction>
</comment>
<keyword evidence="4" id="KW-0378">Hydrolase</keyword>
<protein>
    <recommendedName>
        <fullName evidence="3">beta-N-acetylhexosaminidase</fullName>
        <ecNumber evidence="3">3.2.1.52</ecNumber>
    </recommendedName>
</protein>
<evidence type="ECO:0000313" key="9">
    <source>
        <dbReference type="EMBL" id="GAO43382.1"/>
    </source>
</evidence>
<organism evidence="9 10">
    <name type="scientific">Flavihumibacter petaseus NBRC 106054</name>
    <dbReference type="NCBI Taxonomy" id="1220578"/>
    <lineage>
        <taxon>Bacteria</taxon>
        <taxon>Pseudomonadati</taxon>
        <taxon>Bacteroidota</taxon>
        <taxon>Chitinophagia</taxon>
        <taxon>Chitinophagales</taxon>
        <taxon>Chitinophagaceae</taxon>
        <taxon>Flavihumibacter</taxon>
    </lineage>
</organism>
<dbReference type="AlphaFoldDB" id="A0A0E9N063"/>
<evidence type="ECO:0000259" key="8">
    <source>
        <dbReference type="PROSITE" id="PS51820"/>
    </source>
</evidence>
<evidence type="ECO:0000256" key="6">
    <source>
        <dbReference type="PIRSR" id="PIRSR625705-1"/>
    </source>
</evidence>
<dbReference type="PANTHER" id="PTHR22600">
    <property type="entry name" value="BETA-HEXOSAMINIDASE"/>
    <property type="match status" value="1"/>
</dbReference>
<evidence type="ECO:0000256" key="3">
    <source>
        <dbReference type="ARBA" id="ARBA00012663"/>
    </source>
</evidence>
<feature type="signal peptide" evidence="7">
    <location>
        <begin position="1"/>
        <end position="25"/>
    </location>
</feature>
<dbReference type="InterPro" id="IPR015882">
    <property type="entry name" value="HEX_bac_N"/>
</dbReference>
<dbReference type="InterPro" id="IPR059177">
    <property type="entry name" value="GH29D-like_dom"/>
</dbReference>
<feature type="active site" description="Proton donor" evidence="6">
    <location>
        <position position="352"/>
    </location>
</feature>
<dbReference type="CDD" id="cd06563">
    <property type="entry name" value="GH20_chitobiase-like"/>
    <property type="match status" value="1"/>
</dbReference>
<dbReference type="PRINTS" id="PR00738">
    <property type="entry name" value="GLHYDRLASE20"/>
</dbReference>
<feature type="chain" id="PRO_5002430314" description="beta-N-acetylhexosaminidase" evidence="7">
    <location>
        <begin position="26"/>
        <end position="767"/>
    </location>
</feature>
<dbReference type="Pfam" id="PF07691">
    <property type="entry name" value="PA14"/>
    <property type="match status" value="1"/>
</dbReference>
<dbReference type="InterPro" id="IPR015883">
    <property type="entry name" value="Glyco_hydro_20_cat"/>
</dbReference>
<dbReference type="InterPro" id="IPR017853">
    <property type="entry name" value="GH"/>
</dbReference>
<dbReference type="Gene3D" id="3.20.20.80">
    <property type="entry name" value="Glycosidases"/>
    <property type="match status" value="1"/>
</dbReference>
<dbReference type="GO" id="GO:0016020">
    <property type="term" value="C:membrane"/>
    <property type="evidence" value="ECO:0007669"/>
    <property type="project" value="TreeGrafter"/>
</dbReference>
<evidence type="ECO:0000256" key="4">
    <source>
        <dbReference type="ARBA" id="ARBA00022801"/>
    </source>
</evidence>
<comment type="similarity">
    <text evidence="2">Belongs to the glycosyl hydrolase 20 family.</text>
</comment>
<dbReference type="Pfam" id="PF02838">
    <property type="entry name" value="Glyco_hydro_20b"/>
    <property type="match status" value="1"/>
</dbReference>
<dbReference type="GO" id="GO:0030203">
    <property type="term" value="P:glycosaminoglycan metabolic process"/>
    <property type="evidence" value="ECO:0007669"/>
    <property type="project" value="TreeGrafter"/>
</dbReference>
<evidence type="ECO:0000256" key="2">
    <source>
        <dbReference type="ARBA" id="ARBA00006285"/>
    </source>
</evidence>
<evidence type="ECO:0000256" key="5">
    <source>
        <dbReference type="ARBA" id="ARBA00023295"/>
    </source>
</evidence>
<keyword evidence="10" id="KW-1185">Reference proteome</keyword>
<dbReference type="SUPFAM" id="SSF51445">
    <property type="entry name" value="(Trans)glycosidases"/>
    <property type="match status" value="1"/>
</dbReference>
<dbReference type="InterPro" id="IPR037524">
    <property type="entry name" value="PA14/GLEYA"/>
</dbReference>
<keyword evidence="7" id="KW-0732">Signal</keyword>
<dbReference type="InterPro" id="IPR025705">
    <property type="entry name" value="Beta_hexosaminidase_sua/sub"/>
</dbReference>
<evidence type="ECO:0000313" key="10">
    <source>
        <dbReference type="Proteomes" id="UP000033121"/>
    </source>
</evidence>
<feature type="domain" description="PA14" evidence="8">
    <location>
        <begin position="627"/>
        <end position="765"/>
    </location>
</feature>
<dbReference type="InterPro" id="IPR011658">
    <property type="entry name" value="PA14_dom"/>
</dbReference>
<dbReference type="Gene3D" id="3.30.379.10">
    <property type="entry name" value="Chitobiase/beta-hexosaminidase domain 2-like"/>
    <property type="match status" value="1"/>
</dbReference>
<dbReference type="SUPFAM" id="SSF55545">
    <property type="entry name" value="beta-N-acetylhexosaminidase-like domain"/>
    <property type="match status" value="1"/>
</dbReference>
<dbReference type="Proteomes" id="UP000033121">
    <property type="component" value="Unassembled WGS sequence"/>
</dbReference>
<dbReference type="GO" id="GO:0004563">
    <property type="term" value="F:beta-N-acetylhexosaminidase activity"/>
    <property type="evidence" value="ECO:0007669"/>
    <property type="project" value="UniProtKB-EC"/>
</dbReference>
<name>A0A0E9N063_9BACT</name>